<name>A0A8T3CVT2_9TELE</name>
<organism evidence="3 4">
    <name type="scientific">Albula goreensis</name>
    <dbReference type="NCBI Taxonomy" id="1534307"/>
    <lineage>
        <taxon>Eukaryota</taxon>
        <taxon>Metazoa</taxon>
        <taxon>Chordata</taxon>
        <taxon>Craniata</taxon>
        <taxon>Vertebrata</taxon>
        <taxon>Euteleostomi</taxon>
        <taxon>Actinopterygii</taxon>
        <taxon>Neopterygii</taxon>
        <taxon>Teleostei</taxon>
        <taxon>Albuliformes</taxon>
        <taxon>Albulidae</taxon>
        <taxon>Albula</taxon>
    </lineage>
</organism>
<accession>A0A8T3CVT2</accession>
<feature type="region of interest" description="Disordered" evidence="1">
    <location>
        <begin position="1"/>
        <end position="31"/>
    </location>
</feature>
<gene>
    <name evidence="3" type="ORF">AGOR_G00162990</name>
</gene>
<evidence type="ECO:0000313" key="4">
    <source>
        <dbReference type="Proteomes" id="UP000829720"/>
    </source>
</evidence>
<reference evidence="3" key="1">
    <citation type="submission" date="2021-01" db="EMBL/GenBank/DDBJ databases">
        <authorList>
            <person name="Zahm M."/>
            <person name="Roques C."/>
            <person name="Cabau C."/>
            <person name="Klopp C."/>
            <person name="Donnadieu C."/>
            <person name="Jouanno E."/>
            <person name="Lampietro C."/>
            <person name="Louis A."/>
            <person name="Herpin A."/>
            <person name="Echchiki A."/>
            <person name="Berthelot C."/>
            <person name="Parey E."/>
            <person name="Roest-Crollius H."/>
            <person name="Braasch I."/>
            <person name="Postlethwait J."/>
            <person name="Bobe J."/>
            <person name="Montfort J."/>
            <person name="Bouchez O."/>
            <person name="Begum T."/>
            <person name="Mejri S."/>
            <person name="Adams A."/>
            <person name="Chen W.-J."/>
            <person name="Guiguen Y."/>
        </authorList>
    </citation>
    <scope>NUCLEOTIDE SEQUENCE</scope>
    <source>
        <tissue evidence="3">Blood</tissue>
    </source>
</reference>
<evidence type="ECO:0000256" key="2">
    <source>
        <dbReference type="SAM" id="Phobius"/>
    </source>
</evidence>
<keyword evidence="4" id="KW-1185">Reference proteome</keyword>
<feature type="compositionally biased region" description="Low complexity" evidence="1">
    <location>
        <begin position="10"/>
        <end position="31"/>
    </location>
</feature>
<protein>
    <submittedName>
        <fullName evidence="3">Uncharacterized protein</fullName>
    </submittedName>
</protein>
<dbReference type="EMBL" id="JAERUA010000015">
    <property type="protein sequence ID" value="KAI1889449.1"/>
    <property type="molecule type" value="Genomic_DNA"/>
</dbReference>
<evidence type="ECO:0000313" key="3">
    <source>
        <dbReference type="EMBL" id="KAI1889449.1"/>
    </source>
</evidence>
<keyword evidence="2" id="KW-0472">Membrane</keyword>
<dbReference type="AlphaFoldDB" id="A0A8T3CVT2"/>
<dbReference type="Proteomes" id="UP000829720">
    <property type="component" value="Unassembled WGS sequence"/>
</dbReference>
<feature type="transmembrane region" description="Helical" evidence="2">
    <location>
        <begin position="34"/>
        <end position="51"/>
    </location>
</feature>
<keyword evidence="2" id="KW-1133">Transmembrane helix</keyword>
<keyword evidence="2" id="KW-0812">Transmembrane</keyword>
<proteinExistence type="predicted"/>
<evidence type="ECO:0000256" key="1">
    <source>
        <dbReference type="SAM" id="MobiDB-lite"/>
    </source>
</evidence>
<comment type="caution">
    <text evidence="3">The sequence shown here is derived from an EMBL/GenBank/DDBJ whole genome shotgun (WGS) entry which is preliminary data.</text>
</comment>
<sequence>MSASPWPHITPSRTPKRCTPTRTSRTSSSGPWRAGLRVWGVALLSVTGMALPPHSAAVDPVLLGTPVAAILFVWCFCFVFFIMCLVAVTVLAPCLTLAPPLCNAGWGGGRGAAGHQGQPKVTHLPSSFCVLIVMHEFTWDRGCRALQLLFSGLD</sequence>
<feature type="transmembrane region" description="Helical" evidence="2">
    <location>
        <begin position="71"/>
        <end position="92"/>
    </location>
</feature>